<dbReference type="GO" id="GO:0006886">
    <property type="term" value="P:intracellular protein transport"/>
    <property type="evidence" value="ECO:0007669"/>
    <property type="project" value="TreeGrafter"/>
</dbReference>
<dbReference type="GO" id="GO:0000149">
    <property type="term" value="F:SNARE binding"/>
    <property type="evidence" value="ECO:0007669"/>
    <property type="project" value="TreeGrafter"/>
</dbReference>
<dbReference type="SUPFAM" id="SSF58038">
    <property type="entry name" value="SNARE fusion complex"/>
    <property type="match status" value="1"/>
</dbReference>
<keyword evidence="4 5" id="KW-0472">Membrane</keyword>
<evidence type="ECO:0000313" key="7">
    <source>
        <dbReference type="EMBL" id="CAD8888313.1"/>
    </source>
</evidence>
<comment type="subcellular location">
    <subcellularLocation>
        <location evidence="1">Membrane</location>
    </subcellularLocation>
</comment>
<dbReference type="PANTHER" id="PTHR19957">
    <property type="entry name" value="SYNTAXIN"/>
    <property type="match status" value="1"/>
</dbReference>
<reference evidence="7" key="1">
    <citation type="submission" date="2021-01" db="EMBL/GenBank/DDBJ databases">
        <authorList>
            <person name="Corre E."/>
            <person name="Pelletier E."/>
            <person name="Niang G."/>
            <person name="Scheremetjew M."/>
            <person name="Finn R."/>
            <person name="Kale V."/>
            <person name="Holt S."/>
            <person name="Cochrane G."/>
            <person name="Meng A."/>
            <person name="Brown T."/>
            <person name="Cohen L."/>
        </authorList>
    </citation>
    <scope>NUCLEOTIDE SEQUENCE</scope>
    <source>
        <strain evidence="7">308</strain>
    </source>
</reference>
<keyword evidence="5" id="KW-0812">Transmembrane</keyword>
<evidence type="ECO:0000256" key="5">
    <source>
        <dbReference type="SAM" id="Phobius"/>
    </source>
</evidence>
<dbReference type="GO" id="GO:0048278">
    <property type="term" value="P:vesicle docking"/>
    <property type="evidence" value="ECO:0007669"/>
    <property type="project" value="TreeGrafter"/>
</dbReference>
<evidence type="ECO:0000256" key="3">
    <source>
        <dbReference type="ARBA" id="ARBA00023054"/>
    </source>
</evidence>
<dbReference type="GO" id="GO:0031201">
    <property type="term" value="C:SNARE complex"/>
    <property type="evidence" value="ECO:0007669"/>
    <property type="project" value="TreeGrafter"/>
</dbReference>
<dbReference type="PANTHER" id="PTHR19957:SF124">
    <property type="entry name" value="SYNTAXIN-8"/>
    <property type="match status" value="1"/>
</dbReference>
<organism evidence="7">
    <name type="scientific">Corethron hystrix</name>
    <dbReference type="NCBI Taxonomy" id="216773"/>
    <lineage>
        <taxon>Eukaryota</taxon>
        <taxon>Sar</taxon>
        <taxon>Stramenopiles</taxon>
        <taxon>Ochrophyta</taxon>
        <taxon>Bacillariophyta</taxon>
        <taxon>Coscinodiscophyceae</taxon>
        <taxon>Corethrophycidae</taxon>
        <taxon>Corethrales</taxon>
        <taxon>Corethraceae</taxon>
        <taxon>Corethron</taxon>
    </lineage>
</organism>
<dbReference type="AlphaFoldDB" id="A0A7S1BK55"/>
<keyword evidence="3" id="KW-0175">Coiled coil</keyword>
<dbReference type="EMBL" id="HBFR01021514">
    <property type="protein sequence ID" value="CAD8888313.1"/>
    <property type="molecule type" value="Transcribed_RNA"/>
</dbReference>
<keyword evidence="2" id="KW-0813">Transport</keyword>
<dbReference type="GO" id="GO:0012505">
    <property type="term" value="C:endomembrane system"/>
    <property type="evidence" value="ECO:0007669"/>
    <property type="project" value="TreeGrafter"/>
</dbReference>
<dbReference type="InterPro" id="IPR045242">
    <property type="entry name" value="Syntaxin"/>
</dbReference>
<dbReference type="GO" id="GO:0006906">
    <property type="term" value="P:vesicle fusion"/>
    <property type="evidence" value="ECO:0007669"/>
    <property type="project" value="TreeGrafter"/>
</dbReference>
<dbReference type="PROSITE" id="PS50192">
    <property type="entry name" value="T_SNARE"/>
    <property type="match status" value="1"/>
</dbReference>
<feature type="transmembrane region" description="Helical" evidence="5">
    <location>
        <begin position="295"/>
        <end position="317"/>
    </location>
</feature>
<proteinExistence type="predicted"/>
<dbReference type="GO" id="GO:0005484">
    <property type="term" value="F:SNAP receptor activity"/>
    <property type="evidence" value="ECO:0007669"/>
    <property type="project" value="TreeGrafter"/>
</dbReference>
<name>A0A7S1BK55_9STRA</name>
<sequence length="321" mass="35580">MGKGKVIDKELNDVLRVLHEIQKDVGGVEDARKRAEKRARQAASAAKSGAKGSKFLALKSDIIDHVQDIRALQEKEGLMEAASGVNPKAVIQIQHEVRQHLKDLDDEWKQLDGMYRTEVNKRRSKFTTEELEMQQQMIFQLQREIYQLREAERGAFAAASSSAAPAINAKSIESVIGGGSNVGGKSPLWQAAAGQERNRIEGGGGGQVEMTSYQQQQLDQIQMRDNEFDKDIEQIGEGIKDLQEIALAANEEVNRQNVMIDSLGNRIDGVQERVISVNQRMKETLRSVGGRGSKLCVDIMCVMLSVVIGLVLLSMILNKRD</sequence>
<evidence type="ECO:0000256" key="1">
    <source>
        <dbReference type="ARBA" id="ARBA00004370"/>
    </source>
</evidence>
<evidence type="ECO:0000256" key="2">
    <source>
        <dbReference type="ARBA" id="ARBA00022448"/>
    </source>
</evidence>
<keyword evidence="5" id="KW-1133">Transmembrane helix</keyword>
<evidence type="ECO:0000259" key="6">
    <source>
        <dbReference type="PROSITE" id="PS50192"/>
    </source>
</evidence>
<gene>
    <name evidence="7" type="ORF">CHYS00102_LOCUS15511</name>
</gene>
<dbReference type="InterPro" id="IPR000727">
    <property type="entry name" value="T_SNARE_dom"/>
</dbReference>
<accession>A0A7S1BK55</accession>
<dbReference type="CDD" id="cd15841">
    <property type="entry name" value="SNARE_Qc"/>
    <property type="match status" value="1"/>
</dbReference>
<evidence type="ECO:0000256" key="4">
    <source>
        <dbReference type="ARBA" id="ARBA00023136"/>
    </source>
</evidence>
<dbReference type="Gene3D" id="1.20.5.110">
    <property type="match status" value="1"/>
</dbReference>
<protein>
    <recommendedName>
        <fullName evidence="6">t-SNARE coiled-coil homology domain-containing protein</fullName>
    </recommendedName>
</protein>
<feature type="domain" description="T-SNARE coiled-coil homology" evidence="6">
    <location>
        <begin position="222"/>
        <end position="284"/>
    </location>
</feature>